<dbReference type="SUPFAM" id="SSF48452">
    <property type="entry name" value="TPR-like"/>
    <property type="match status" value="3"/>
</dbReference>
<feature type="chain" id="PRO_5036771090" evidence="5">
    <location>
        <begin position="22"/>
        <end position="1068"/>
    </location>
</feature>
<dbReference type="SMART" id="SM00028">
    <property type="entry name" value="TPR"/>
    <property type="match status" value="7"/>
</dbReference>
<evidence type="ECO:0000256" key="3">
    <source>
        <dbReference type="PROSITE-ProRule" id="PRU00339"/>
    </source>
</evidence>
<evidence type="ECO:0000256" key="1">
    <source>
        <dbReference type="ARBA" id="ARBA00022737"/>
    </source>
</evidence>
<keyword evidence="2 3" id="KW-0802">TPR repeat</keyword>
<dbReference type="Pfam" id="PF12770">
    <property type="entry name" value="CHAT"/>
    <property type="match status" value="1"/>
</dbReference>
<keyword evidence="4" id="KW-0472">Membrane</keyword>
<dbReference type="RefSeq" id="WP_264788273.1">
    <property type="nucleotide sequence ID" value="NZ_AP026867.1"/>
</dbReference>
<feature type="signal peptide" evidence="5">
    <location>
        <begin position="1"/>
        <end position="21"/>
    </location>
</feature>
<accession>A0A915YHB2</accession>
<gene>
    <name evidence="7" type="ORF">AsAng_0036580</name>
</gene>
<evidence type="ECO:0000256" key="5">
    <source>
        <dbReference type="SAM" id="SignalP"/>
    </source>
</evidence>
<proteinExistence type="predicted"/>
<dbReference type="Proteomes" id="UP001060919">
    <property type="component" value="Chromosome"/>
</dbReference>
<dbReference type="Pfam" id="PF13424">
    <property type="entry name" value="TPR_12"/>
    <property type="match status" value="4"/>
</dbReference>
<evidence type="ECO:0000256" key="2">
    <source>
        <dbReference type="ARBA" id="ARBA00022803"/>
    </source>
</evidence>
<name>A0A915YHB2_9BACT</name>
<dbReference type="KEGG" id="aup:AsAng_0036580"/>
<evidence type="ECO:0000313" key="8">
    <source>
        <dbReference type="Proteomes" id="UP001060919"/>
    </source>
</evidence>
<keyword evidence="4" id="KW-0812">Transmembrane</keyword>
<dbReference type="InterPro" id="IPR019734">
    <property type="entry name" value="TPR_rpt"/>
</dbReference>
<dbReference type="AlphaFoldDB" id="A0A915YHB2"/>
<feature type="transmembrane region" description="Helical" evidence="4">
    <location>
        <begin position="1038"/>
        <end position="1056"/>
    </location>
</feature>
<organism evidence="7 8">
    <name type="scientific">Aureispira anguillae</name>
    <dbReference type="NCBI Taxonomy" id="2864201"/>
    <lineage>
        <taxon>Bacteria</taxon>
        <taxon>Pseudomonadati</taxon>
        <taxon>Bacteroidota</taxon>
        <taxon>Saprospiria</taxon>
        <taxon>Saprospirales</taxon>
        <taxon>Saprospiraceae</taxon>
        <taxon>Aureispira</taxon>
    </lineage>
</organism>
<evidence type="ECO:0000313" key="7">
    <source>
        <dbReference type="EMBL" id="BDS12933.1"/>
    </source>
</evidence>
<reference evidence="7" key="1">
    <citation type="submission" date="2022-09" db="EMBL/GenBank/DDBJ databases">
        <title>Aureispira anguillicida sp. nov., isolated from Leptocephalus of Japanese eel Anguilla japonica.</title>
        <authorList>
            <person name="Yuasa K."/>
            <person name="Mekata T."/>
            <person name="Ikunari K."/>
        </authorList>
    </citation>
    <scope>NUCLEOTIDE SEQUENCE</scope>
    <source>
        <strain evidence="7">EL160426</strain>
    </source>
</reference>
<dbReference type="PRINTS" id="PR00381">
    <property type="entry name" value="KINESINLIGHT"/>
</dbReference>
<keyword evidence="5" id="KW-0732">Signal</keyword>
<dbReference type="Gene3D" id="1.25.40.10">
    <property type="entry name" value="Tetratricopeptide repeat domain"/>
    <property type="match status" value="3"/>
</dbReference>
<dbReference type="EMBL" id="AP026867">
    <property type="protein sequence ID" value="BDS12933.1"/>
    <property type="molecule type" value="Genomic_DNA"/>
</dbReference>
<feature type="domain" description="CHAT" evidence="6">
    <location>
        <begin position="725"/>
        <end position="1025"/>
    </location>
</feature>
<evidence type="ECO:0000259" key="6">
    <source>
        <dbReference type="Pfam" id="PF12770"/>
    </source>
</evidence>
<sequence length="1068" mass="120900">MSLRLLFIAYSSLIFSQQLLAIDFPDNLDSLISTYRDVGELESALALTEALADHAKKEYGAQDTLYAFYLEYHAGINSELGNFEIAQELFQDALTIYEKNHGKKSPELSSTLNELGKVLLYLGDYEIAEKQFLRALKICQAAVIPDLEYTFYTYNNLVMLYERMGTYAKGLEMGKKALALQQNLAEVYPAELIDSYSGTALLYQRLGQYEDAEPLFKKALALQQQHFSPTDPNLSNTLNNLAALYDKMNRRQEALPFYEKALELEKKLNGPNNPNTAIYINNLAGCHRDLGNFKLAEKLSKQALNLFREALGEEHPNTIVFTNNLGGLYEEMKDFEKAKTYYIRATDLGEKVLGKEHPYVILFKGNLASIYSDLKQYNLALTIHQEVLELRKKVYGEGHPKLVSSLNSIAQIHLFKGAASYKTGLALAQKAIILNCTKKISHQQLDKDLSILKQQEFKLQGQFQRSIRILSQLQQAIYEQTHDKKWLLDSYNSQKIQASFIQKRQRQVYTQKDKLAILKRSAQSSSRALELILEMARISGDKAILSETILFAEHNKSAILSNALQGTQAVAFGEIPDSLKIQEKSLKKELALIKKKVIQADQQKDKTALIAAKDELIKVQLAQDDFLSFLEEKYPKYSALKQKENTINLSSLQDDLLDAQTALLEYCIYDTTAYVILITQSDIQVQKLSISPKELKKHIKKLRKGLSDYQFILKNANRAFITYTEAAHSLYQHLIGVIAADLEGIDHLIIVPDSDLGHIPFEALLASITQQQKEDYRKLDYLLNHYTIRYSYAASLLLENQKQNHRPNNGKLLAFAAHYDPKTPSNNERSPSNQQIRTTLGPLPAAEKEVLALQELFNTGDFFFKEAANEHNFKQFASNYAVVHLAMHGVLNHQHPLLSSLAFTEDHNKTENNFLEAHEISNMQLNNELVVLSACETGYGAFKQGEGIISLARSFMYAGTPSLVVSLWSVNDFSTATIMQYFYQNLNKGIPKDEALRQAKLDFINNSTDILTHPAFWSPFILLGNNQVVSLYSPTTPWFIASFGIGLIGIFGILIYRRKKNLLLDAKK</sequence>
<dbReference type="PANTHER" id="PTHR45641">
    <property type="entry name" value="TETRATRICOPEPTIDE REPEAT PROTEIN (AFU_ORTHOLOGUE AFUA_6G03870)"/>
    <property type="match status" value="1"/>
</dbReference>
<keyword evidence="4" id="KW-1133">Transmembrane helix</keyword>
<evidence type="ECO:0000256" key="4">
    <source>
        <dbReference type="SAM" id="Phobius"/>
    </source>
</evidence>
<dbReference type="InterPro" id="IPR024983">
    <property type="entry name" value="CHAT_dom"/>
</dbReference>
<dbReference type="PROSITE" id="PS50005">
    <property type="entry name" value="TPR"/>
    <property type="match status" value="3"/>
</dbReference>
<keyword evidence="1" id="KW-0677">Repeat</keyword>
<dbReference type="PANTHER" id="PTHR45641:SF19">
    <property type="entry name" value="NEPHROCYSTIN-3"/>
    <property type="match status" value="1"/>
</dbReference>
<feature type="repeat" description="TPR" evidence="3">
    <location>
        <begin position="235"/>
        <end position="268"/>
    </location>
</feature>
<feature type="repeat" description="TPR" evidence="3">
    <location>
        <begin position="109"/>
        <end position="142"/>
    </location>
</feature>
<dbReference type="InterPro" id="IPR011990">
    <property type="entry name" value="TPR-like_helical_dom_sf"/>
</dbReference>
<feature type="repeat" description="TPR" evidence="3">
    <location>
        <begin position="193"/>
        <end position="226"/>
    </location>
</feature>
<keyword evidence="8" id="KW-1185">Reference proteome</keyword>
<protein>
    <submittedName>
        <fullName evidence="7">CHAT domain-containing protein</fullName>
    </submittedName>
</protein>